<dbReference type="PANTHER" id="PTHR36392:SF1">
    <property type="entry name" value="TRANSMEMBRANE PROTEIN"/>
    <property type="match status" value="1"/>
</dbReference>
<evidence type="ECO:0000256" key="1">
    <source>
        <dbReference type="SAM" id="Phobius"/>
    </source>
</evidence>
<organism evidence="2 3">
    <name type="scientific">Gossypium stocksii</name>
    <dbReference type="NCBI Taxonomy" id="47602"/>
    <lineage>
        <taxon>Eukaryota</taxon>
        <taxon>Viridiplantae</taxon>
        <taxon>Streptophyta</taxon>
        <taxon>Embryophyta</taxon>
        <taxon>Tracheophyta</taxon>
        <taxon>Spermatophyta</taxon>
        <taxon>Magnoliopsida</taxon>
        <taxon>eudicotyledons</taxon>
        <taxon>Gunneridae</taxon>
        <taxon>Pentapetalae</taxon>
        <taxon>rosids</taxon>
        <taxon>malvids</taxon>
        <taxon>Malvales</taxon>
        <taxon>Malvaceae</taxon>
        <taxon>Malvoideae</taxon>
        <taxon>Gossypium</taxon>
    </lineage>
</organism>
<keyword evidence="3" id="KW-1185">Reference proteome</keyword>
<protein>
    <submittedName>
        <fullName evidence="2">Uncharacterized protein</fullName>
    </submittedName>
</protein>
<evidence type="ECO:0000313" key="3">
    <source>
        <dbReference type="Proteomes" id="UP000828251"/>
    </source>
</evidence>
<accession>A0A9D3UEJ1</accession>
<dbReference type="AlphaFoldDB" id="A0A9D3UEJ1"/>
<proteinExistence type="predicted"/>
<evidence type="ECO:0000313" key="2">
    <source>
        <dbReference type="EMBL" id="KAH1038928.1"/>
    </source>
</evidence>
<feature type="transmembrane region" description="Helical" evidence="1">
    <location>
        <begin position="50"/>
        <end position="77"/>
    </location>
</feature>
<dbReference type="EMBL" id="JAIQCV010000012">
    <property type="protein sequence ID" value="KAH1038928.1"/>
    <property type="molecule type" value="Genomic_DNA"/>
</dbReference>
<keyword evidence="1" id="KW-0812">Transmembrane</keyword>
<comment type="caution">
    <text evidence="2">The sequence shown here is derived from an EMBL/GenBank/DDBJ whole genome shotgun (WGS) entry which is preliminary data.</text>
</comment>
<reference evidence="2 3" key="1">
    <citation type="journal article" date="2021" name="Plant Biotechnol. J.">
        <title>Multi-omics assisted identification of the key and species-specific regulatory components of drought-tolerant mechanisms in Gossypium stocksii.</title>
        <authorList>
            <person name="Yu D."/>
            <person name="Ke L."/>
            <person name="Zhang D."/>
            <person name="Wu Y."/>
            <person name="Sun Y."/>
            <person name="Mei J."/>
            <person name="Sun J."/>
            <person name="Sun Y."/>
        </authorList>
    </citation>
    <scope>NUCLEOTIDE SEQUENCE [LARGE SCALE GENOMIC DNA]</scope>
    <source>
        <strain evidence="3">cv. E1</strain>
        <tissue evidence="2">Leaf</tissue>
    </source>
</reference>
<gene>
    <name evidence="2" type="ORF">J1N35_040671</name>
</gene>
<keyword evidence="1" id="KW-0472">Membrane</keyword>
<keyword evidence="1" id="KW-1133">Transmembrane helix</keyword>
<dbReference type="Proteomes" id="UP000828251">
    <property type="component" value="Unassembled WGS sequence"/>
</dbReference>
<dbReference type="OrthoDB" id="1927154at2759"/>
<dbReference type="PANTHER" id="PTHR36392">
    <property type="entry name" value="TRANSMEMBRANE PROTEIN"/>
    <property type="match status" value="1"/>
</dbReference>
<name>A0A9D3UEJ1_9ROSI</name>
<sequence length="138" mass="16091">MTRDTCNRKNHDETPFDDKEQDVIFENIVVMLGGRNGAKMPHRTRPMTTLLVFTVLNPMLVSTITPVYDFVYFLLFWERRVWQIRTRPRILAIQCAKGYRLLQPTYRFGSSPDSPYVPLEVFLLNGDLAVRGKIAMDH</sequence>